<dbReference type="OrthoDB" id="439808at2759"/>
<dbReference type="InterPro" id="IPR012677">
    <property type="entry name" value="Nucleotide-bd_a/b_plait_sf"/>
</dbReference>
<dbReference type="GO" id="GO:0003723">
    <property type="term" value="F:RNA binding"/>
    <property type="evidence" value="ECO:0007669"/>
    <property type="project" value="UniProtKB-UniRule"/>
</dbReference>
<dbReference type="PANTHER" id="PTHR48034">
    <property type="entry name" value="TRANSFORMER-2 SEX-DETERMINING PROTEIN-RELATED"/>
    <property type="match status" value="1"/>
</dbReference>
<keyword evidence="1" id="KW-0694">RNA-binding</keyword>
<feature type="compositionally biased region" description="Basic residues" evidence="2">
    <location>
        <begin position="1"/>
        <end position="17"/>
    </location>
</feature>
<protein>
    <submittedName>
        <fullName evidence="4">SC35-like splicing factor 28</fullName>
    </submittedName>
</protein>
<comment type="caution">
    <text evidence="4">The sequence shown here is derived from an EMBL/GenBank/DDBJ whole genome shotgun (WGS) entry which is preliminary data.</text>
</comment>
<evidence type="ECO:0000256" key="1">
    <source>
        <dbReference type="PROSITE-ProRule" id="PRU00176"/>
    </source>
</evidence>
<dbReference type="InterPro" id="IPR035979">
    <property type="entry name" value="RBD_domain_sf"/>
</dbReference>
<sequence length="339" mass="38211">MGRYRSRSRSYSPKRGKRYDDPRDSRSRRDRRSPAPSGLLVRNISLDARPEDLRIPFERFGPIKDIYLPRNYYTGEPRGFGFVKFCHPEDAADAKDHLNRTVIGGREIRIVFAEENRKTPHEMRRTTHTRCHSAVIIIFTYWENGIYPLNNLWLCFALSLCAVEEEAIGEEVQQGLQDAAIALKKEYRACSWPKKESSSKMGTVRGTAGQGMIITLHTDLDLPRDQFHLVMRETIGQTRSPQGILGPFPGLFLHGMGEITGPATGPQAREGMVRVPVSLEVSFPIPKWFSCQFKICVLADGCSTGVALLCPSVLGGCLISERLDDYYCIWSIPKGCLVD</sequence>
<accession>A0A7J0GU51</accession>
<gene>
    <name evidence="4" type="ORF">Acr_24g0002640</name>
</gene>
<dbReference type="SUPFAM" id="SSF54928">
    <property type="entry name" value="RNA-binding domain, RBD"/>
    <property type="match status" value="1"/>
</dbReference>
<dbReference type="InterPro" id="IPR000504">
    <property type="entry name" value="RRM_dom"/>
</dbReference>
<dbReference type="InterPro" id="IPR050441">
    <property type="entry name" value="RBM"/>
</dbReference>
<dbReference type="PROSITE" id="PS50102">
    <property type="entry name" value="RRM"/>
    <property type="match status" value="1"/>
</dbReference>
<name>A0A7J0GU51_9ERIC</name>
<dbReference type="Pfam" id="PF00076">
    <property type="entry name" value="RRM_1"/>
    <property type="match status" value="1"/>
</dbReference>
<feature type="domain" description="RRM" evidence="3">
    <location>
        <begin position="37"/>
        <end position="115"/>
    </location>
</feature>
<evidence type="ECO:0000259" key="3">
    <source>
        <dbReference type="PROSITE" id="PS50102"/>
    </source>
</evidence>
<reference evidence="4 5" key="1">
    <citation type="submission" date="2019-07" db="EMBL/GenBank/DDBJ databases">
        <title>De Novo Assembly of kiwifruit Actinidia rufa.</title>
        <authorList>
            <person name="Sugita-Konishi S."/>
            <person name="Sato K."/>
            <person name="Mori E."/>
            <person name="Abe Y."/>
            <person name="Kisaki G."/>
            <person name="Hamano K."/>
            <person name="Suezawa K."/>
            <person name="Otani M."/>
            <person name="Fukuda T."/>
            <person name="Manabe T."/>
            <person name="Gomi K."/>
            <person name="Tabuchi M."/>
            <person name="Akimitsu K."/>
            <person name="Kataoka I."/>
        </authorList>
    </citation>
    <scope>NUCLEOTIDE SEQUENCE [LARGE SCALE GENOMIC DNA]</scope>
    <source>
        <strain evidence="5">cv. Fuchu</strain>
    </source>
</reference>
<proteinExistence type="predicted"/>
<dbReference type="EMBL" id="BJWL01000024">
    <property type="protein sequence ID" value="GFZ14074.1"/>
    <property type="molecule type" value="Genomic_DNA"/>
</dbReference>
<dbReference type="SMART" id="SM00360">
    <property type="entry name" value="RRM"/>
    <property type="match status" value="1"/>
</dbReference>
<dbReference type="Gene3D" id="3.30.70.330">
    <property type="match status" value="1"/>
</dbReference>
<organism evidence="4 5">
    <name type="scientific">Actinidia rufa</name>
    <dbReference type="NCBI Taxonomy" id="165716"/>
    <lineage>
        <taxon>Eukaryota</taxon>
        <taxon>Viridiplantae</taxon>
        <taxon>Streptophyta</taxon>
        <taxon>Embryophyta</taxon>
        <taxon>Tracheophyta</taxon>
        <taxon>Spermatophyta</taxon>
        <taxon>Magnoliopsida</taxon>
        <taxon>eudicotyledons</taxon>
        <taxon>Gunneridae</taxon>
        <taxon>Pentapetalae</taxon>
        <taxon>asterids</taxon>
        <taxon>Ericales</taxon>
        <taxon>Actinidiaceae</taxon>
        <taxon>Actinidia</taxon>
    </lineage>
</organism>
<evidence type="ECO:0000313" key="5">
    <source>
        <dbReference type="Proteomes" id="UP000585474"/>
    </source>
</evidence>
<evidence type="ECO:0000256" key="2">
    <source>
        <dbReference type="SAM" id="MobiDB-lite"/>
    </source>
</evidence>
<keyword evidence="5" id="KW-1185">Reference proteome</keyword>
<dbReference type="AlphaFoldDB" id="A0A7J0GU51"/>
<dbReference type="Proteomes" id="UP000585474">
    <property type="component" value="Unassembled WGS sequence"/>
</dbReference>
<feature type="region of interest" description="Disordered" evidence="2">
    <location>
        <begin position="1"/>
        <end position="37"/>
    </location>
</feature>
<evidence type="ECO:0000313" key="4">
    <source>
        <dbReference type="EMBL" id="GFZ14074.1"/>
    </source>
</evidence>
<feature type="compositionally biased region" description="Basic and acidic residues" evidence="2">
    <location>
        <begin position="18"/>
        <end position="27"/>
    </location>
</feature>